<dbReference type="GO" id="GO:0000981">
    <property type="term" value="F:DNA-binding transcription factor activity, RNA polymerase II-specific"/>
    <property type="evidence" value="ECO:0007669"/>
    <property type="project" value="InterPro"/>
</dbReference>
<dbReference type="KEGG" id="cten:18248567"/>
<reference evidence="5 6" key="1">
    <citation type="journal article" date="2011" name="Proc. Natl. Acad. Sci. U.S.A.">
        <title>Comparative genomics of xylose-fermenting fungi for enhanced biofuel production.</title>
        <authorList>
            <person name="Wohlbach D.J."/>
            <person name="Kuo A."/>
            <person name="Sato T.K."/>
            <person name="Potts K.M."/>
            <person name="Salamov A.A."/>
            <person name="LaButti K.M."/>
            <person name="Sun H."/>
            <person name="Clum A."/>
            <person name="Pangilinan J.L."/>
            <person name="Lindquist E.A."/>
            <person name="Lucas S."/>
            <person name="Lapidus A."/>
            <person name="Jin M."/>
            <person name="Gunawan C."/>
            <person name="Balan V."/>
            <person name="Dale B.E."/>
            <person name="Jeffries T.W."/>
            <person name="Zinkel R."/>
            <person name="Barry K.W."/>
            <person name="Grigoriev I.V."/>
            <person name="Gasch A.P."/>
        </authorList>
    </citation>
    <scope>NUCLEOTIDE SEQUENCE [LARGE SCALE GENOMIC DNA]</scope>
    <source>
        <strain evidence="6">ATCC 10573 / BCRC 21748 / CBS 615 / JCM 9827 / NBRC 10315 / NRRL Y-1498 / VKM Y-70</strain>
    </source>
</reference>
<proteinExistence type="predicted"/>
<evidence type="ECO:0000259" key="4">
    <source>
        <dbReference type="PROSITE" id="PS50048"/>
    </source>
</evidence>
<dbReference type="CDD" id="cd00067">
    <property type="entry name" value="GAL4"/>
    <property type="match status" value="1"/>
</dbReference>
<evidence type="ECO:0000313" key="5">
    <source>
        <dbReference type="EMBL" id="EGV66474.1"/>
    </source>
</evidence>
<dbReference type="EMBL" id="GL996510">
    <property type="protein sequence ID" value="EGV66474.1"/>
    <property type="molecule type" value="Genomic_DNA"/>
</dbReference>
<sequence>MSDMDESGTSKSPSPTPRPKAKAKPKQSTTNTRKIELGSGKNARIAQACDRCRAKKTKCDGKQPQCSNCDAIGIKCIVSDKLSRRAFPKGYTETLEERIRQLEAENNRLSGVIDLRDEQIKGYKDINGETISSKVNAAFDKLATKDDYSDDEEHQNGHSHQHDDGCQCGCHTESVLAHERPVSIMNGVHGPLSITDSLMFTDGDDTNSLLSTDDELISNSLGSILLHRNELFNNGANPAPGAFAAATAIEKMQKDPNSKVLFDKQQMLTALVAASIPRSTEETLFVPTLLASICQTYGYDSKPAVLAANAIGSLKENSNEVNSNRYRNEVSDPNLLTLIMNRRNTVHLDPNEVILFLKHLQLPASKVELDHLTTIYFQEWGSNLPILNKNSFLRSYSTLIDVIDSGRVTSDQFGSSEHEPIEKFGAIIVVILALSFLSNKHGFFNASETSNEVVDKYVRDLKHYDTLIHEFIKPNCLITETCSILSLQILTLSLQYCLAIGDVSTCYVLRGRVITMAQQLRLHRCPAAVLGVSGTRDDMNLRILQQGERRILFWAAYCLDVYCSLNLGVPRLLKDYEIECALPFTGKSEQDDDEEENENILILNNTQLTIVGKVSRYSLSMILYCRVLGSILDGIYSSAQGSSDEAVPLKTERKLECWRRELPEELRFEMGMNGFSLKSDQPITDHLQTCSKQQLCLVFLYFHARILINLPVISKFGNHHDVGLSTKQKLYRGERNKSSIMSSMTMIQQSSLQILEILKVLFNPLSSKLLPLPINLPREHSRLTLLVAKGTLEYIKGGSLYSDSKQLLLDTIPLLIRESKYDVPGGLTKNSAKLIEMAILSILGLPQNKTLMLNKKKLNTIPVTKTAVNRSPSTLQTMTSSSSNENNGFPTGSMDNSLPFLDYTMAELRVDVPETTSTIEEANDANDFEDLFDFDPFKVNLSQNLLINEFAADGSLGLVPFLKDEESSVYDFNRDASALY</sequence>
<evidence type="ECO:0000256" key="1">
    <source>
        <dbReference type="ARBA" id="ARBA00022723"/>
    </source>
</evidence>
<dbReference type="AlphaFoldDB" id="G3AW78"/>
<dbReference type="CDD" id="cd15485">
    <property type="entry name" value="ZIP_Cat8"/>
    <property type="match status" value="1"/>
</dbReference>
<dbReference type="GeneID" id="18248567"/>
<dbReference type="SUPFAM" id="SSF57701">
    <property type="entry name" value="Zn2/Cys6 DNA-binding domain"/>
    <property type="match status" value="1"/>
</dbReference>
<evidence type="ECO:0000313" key="6">
    <source>
        <dbReference type="Proteomes" id="UP000000707"/>
    </source>
</evidence>
<dbReference type="InterPro" id="IPR050987">
    <property type="entry name" value="AtrR-like"/>
</dbReference>
<evidence type="ECO:0000256" key="3">
    <source>
        <dbReference type="SAM" id="MobiDB-lite"/>
    </source>
</evidence>
<evidence type="ECO:0000256" key="2">
    <source>
        <dbReference type="ARBA" id="ARBA00023242"/>
    </source>
</evidence>
<keyword evidence="1" id="KW-0479">Metal-binding</keyword>
<dbReference type="PROSITE" id="PS50048">
    <property type="entry name" value="ZN2_CY6_FUNGAL_2"/>
    <property type="match status" value="1"/>
</dbReference>
<dbReference type="Proteomes" id="UP000000707">
    <property type="component" value="Unassembled WGS sequence"/>
</dbReference>
<dbReference type="InterPro" id="IPR007219">
    <property type="entry name" value="XnlR_reg_dom"/>
</dbReference>
<feature type="domain" description="Zn(2)-C6 fungal-type" evidence="4">
    <location>
        <begin position="48"/>
        <end position="78"/>
    </location>
</feature>
<dbReference type="GO" id="GO:0006351">
    <property type="term" value="P:DNA-templated transcription"/>
    <property type="evidence" value="ECO:0007669"/>
    <property type="project" value="InterPro"/>
</dbReference>
<dbReference type="OrthoDB" id="1924787at2759"/>
<dbReference type="PROSITE" id="PS00463">
    <property type="entry name" value="ZN2_CY6_FUNGAL_1"/>
    <property type="match status" value="1"/>
</dbReference>
<dbReference type="SMART" id="SM00906">
    <property type="entry name" value="Fungal_trans"/>
    <property type="match status" value="1"/>
</dbReference>
<dbReference type="SMART" id="SM00066">
    <property type="entry name" value="GAL4"/>
    <property type="match status" value="1"/>
</dbReference>
<dbReference type="PANTHER" id="PTHR46910">
    <property type="entry name" value="TRANSCRIPTION FACTOR PDR1"/>
    <property type="match status" value="1"/>
</dbReference>
<dbReference type="Pfam" id="PF00172">
    <property type="entry name" value="Zn_clus"/>
    <property type="match status" value="1"/>
</dbReference>
<dbReference type="GO" id="GO:0003677">
    <property type="term" value="F:DNA binding"/>
    <property type="evidence" value="ECO:0007669"/>
    <property type="project" value="InterPro"/>
</dbReference>
<dbReference type="Pfam" id="PF04082">
    <property type="entry name" value="Fungal_trans"/>
    <property type="match status" value="1"/>
</dbReference>
<dbReference type="HOGENOM" id="CLU_004300_0_0_1"/>
<dbReference type="InterPro" id="IPR036864">
    <property type="entry name" value="Zn2-C6_fun-type_DNA-bd_sf"/>
</dbReference>
<name>G3AW78_CANTC</name>
<accession>G3AW78</accession>
<dbReference type="eggNOG" id="ENOG502QTKQ">
    <property type="taxonomic scope" value="Eukaryota"/>
</dbReference>
<keyword evidence="6" id="KW-1185">Reference proteome</keyword>
<protein>
    <recommendedName>
        <fullName evidence="4">Zn(2)-C6 fungal-type domain-containing protein</fullName>
    </recommendedName>
</protein>
<dbReference type="Gene3D" id="4.10.240.10">
    <property type="entry name" value="Zn(2)-C6 fungal-type DNA-binding domain"/>
    <property type="match status" value="1"/>
</dbReference>
<dbReference type="PANTHER" id="PTHR46910:SF12">
    <property type="entry name" value="REGULATORY PROTEIN CAT8"/>
    <property type="match status" value="1"/>
</dbReference>
<keyword evidence="2" id="KW-0539">Nucleus</keyword>
<feature type="region of interest" description="Disordered" evidence="3">
    <location>
        <begin position="1"/>
        <end position="39"/>
    </location>
</feature>
<dbReference type="GO" id="GO:0008270">
    <property type="term" value="F:zinc ion binding"/>
    <property type="evidence" value="ECO:0007669"/>
    <property type="project" value="InterPro"/>
</dbReference>
<organism evidence="6">
    <name type="scientific">Candida tenuis (strain ATCC 10573 / BCRC 21748 / CBS 615 / JCM 9827 / NBRC 10315 / NRRL Y-1498 / VKM Y-70)</name>
    <name type="common">Yeast</name>
    <name type="synonym">Yamadazyma tenuis</name>
    <dbReference type="NCBI Taxonomy" id="590646"/>
    <lineage>
        <taxon>Eukaryota</taxon>
        <taxon>Fungi</taxon>
        <taxon>Dikarya</taxon>
        <taxon>Ascomycota</taxon>
        <taxon>Saccharomycotina</taxon>
        <taxon>Pichiomycetes</taxon>
        <taxon>Debaryomycetaceae</taxon>
        <taxon>Yamadazyma</taxon>
    </lineage>
</organism>
<gene>
    <name evidence="5" type="ORF">CANTEDRAFT_117377</name>
</gene>
<dbReference type="InterPro" id="IPR001138">
    <property type="entry name" value="Zn2Cys6_DnaBD"/>
</dbReference>
<dbReference type="CDD" id="cd12148">
    <property type="entry name" value="fungal_TF_MHR"/>
    <property type="match status" value="1"/>
</dbReference>